<gene>
    <name evidence="3" type="ORF">ACFSAH_00945</name>
</gene>
<dbReference type="EMBL" id="JBHUDG010000001">
    <property type="protein sequence ID" value="MFD1628419.1"/>
    <property type="molecule type" value="Genomic_DNA"/>
</dbReference>
<keyword evidence="1" id="KW-0732">Signal</keyword>
<accession>A0ABW4I8S1</accession>
<name>A0ABW4I8S1_9SPHI</name>
<comment type="caution">
    <text evidence="3">The sequence shown here is derived from an EMBL/GenBank/DDBJ whole genome shotgun (WGS) entry which is preliminary data.</text>
</comment>
<feature type="domain" description="DUF3347" evidence="2">
    <location>
        <begin position="61"/>
        <end position="137"/>
    </location>
</feature>
<sequence length="184" mass="19898">MNFNNLFKLSFMAATLGLASCGNTNTQNATTDTLQHVHDSANHEQEAENNISFANENIGKVYTSYISLTSALVASDNDMAKKAATDLGLALNQVNENEIGAQVKLIEDAGDLEAKRNLLDKLSHLLVNYFTANKPETGVIYEQNCPMANNNAGGSWLSSSKKVQNPYYGDSMLTCGSNVAEIKL</sequence>
<feature type="signal peptide" evidence="1">
    <location>
        <begin position="1"/>
        <end position="19"/>
    </location>
</feature>
<keyword evidence="4" id="KW-1185">Reference proteome</keyword>
<evidence type="ECO:0000313" key="4">
    <source>
        <dbReference type="Proteomes" id="UP001597118"/>
    </source>
</evidence>
<dbReference type="Pfam" id="PF11827">
    <property type="entry name" value="DUF3347"/>
    <property type="match status" value="1"/>
</dbReference>
<dbReference type="Proteomes" id="UP001597118">
    <property type="component" value="Unassembled WGS sequence"/>
</dbReference>
<evidence type="ECO:0000259" key="2">
    <source>
        <dbReference type="Pfam" id="PF11827"/>
    </source>
</evidence>
<reference evidence="4" key="1">
    <citation type="journal article" date="2019" name="Int. J. Syst. Evol. Microbiol.">
        <title>The Global Catalogue of Microorganisms (GCM) 10K type strain sequencing project: providing services to taxonomists for standard genome sequencing and annotation.</title>
        <authorList>
            <consortium name="The Broad Institute Genomics Platform"/>
            <consortium name="The Broad Institute Genome Sequencing Center for Infectious Disease"/>
            <person name="Wu L."/>
            <person name="Ma J."/>
        </authorList>
    </citation>
    <scope>NUCLEOTIDE SEQUENCE [LARGE SCALE GENOMIC DNA]</scope>
    <source>
        <strain evidence="4">CCUG 53762</strain>
    </source>
</reference>
<organism evidence="3 4">
    <name type="scientific">Pseudopedobacter beijingensis</name>
    <dbReference type="NCBI Taxonomy" id="1207056"/>
    <lineage>
        <taxon>Bacteria</taxon>
        <taxon>Pseudomonadati</taxon>
        <taxon>Bacteroidota</taxon>
        <taxon>Sphingobacteriia</taxon>
        <taxon>Sphingobacteriales</taxon>
        <taxon>Sphingobacteriaceae</taxon>
        <taxon>Pseudopedobacter</taxon>
    </lineage>
</organism>
<dbReference type="InterPro" id="IPR021782">
    <property type="entry name" value="DUF3347"/>
</dbReference>
<proteinExistence type="predicted"/>
<feature type="chain" id="PRO_5045379431" evidence="1">
    <location>
        <begin position="20"/>
        <end position="184"/>
    </location>
</feature>
<protein>
    <submittedName>
        <fullName evidence="3">DUF3347 domain-containing protein</fullName>
    </submittedName>
</protein>
<dbReference type="RefSeq" id="WP_379660806.1">
    <property type="nucleotide sequence ID" value="NZ_JBHUDG010000001.1"/>
</dbReference>
<evidence type="ECO:0000313" key="3">
    <source>
        <dbReference type="EMBL" id="MFD1628419.1"/>
    </source>
</evidence>
<evidence type="ECO:0000256" key="1">
    <source>
        <dbReference type="SAM" id="SignalP"/>
    </source>
</evidence>